<dbReference type="PANTHER" id="PTHR31355">
    <property type="entry name" value="MICROTUBULE-ASSOCIATED PROTEIN TORTIFOLIA1"/>
    <property type="match status" value="1"/>
</dbReference>
<dbReference type="InterPro" id="IPR036020">
    <property type="entry name" value="WW_dom_sf"/>
</dbReference>
<dbReference type="GO" id="GO:0008017">
    <property type="term" value="F:microtubule binding"/>
    <property type="evidence" value="ECO:0007669"/>
    <property type="project" value="InterPro"/>
</dbReference>
<dbReference type="Gene3D" id="1.25.10.10">
    <property type="entry name" value="Leucine-rich Repeat Variant"/>
    <property type="match status" value="1"/>
</dbReference>
<evidence type="ECO:0000313" key="3">
    <source>
        <dbReference type="EMBL" id="TMW64953.1"/>
    </source>
</evidence>
<feature type="region of interest" description="Disordered" evidence="1">
    <location>
        <begin position="689"/>
        <end position="822"/>
    </location>
</feature>
<dbReference type="PROSITE" id="PS50020">
    <property type="entry name" value="WW_DOMAIN_2"/>
    <property type="match status" value="2"/>
</dbReference>
<feature type="domain" description="WW" evidence="2">
    <location>
        <begin position="124"/>
        <end position="158"/>
    </location>
</feature>
<dbReference type="SMART" id="SM00456">
    <property type="entry name" value="WW"/>
    <property type="match status" value="2"/>
</dbReference>
<feature type="compositionally biased region" description="Basic and acidic residues" evidence="1">
    <location>
        <begin position="249"/>
        <end position="264"/>
    </location>
</feature>
<dbReference type="OrthoDB" id="64334at2759"/>
<name>A0A8K1CL41_PYTOL</name>
<evidence type="ECO:0000313" key="4">
    <source>
        <dbReference type="Proteomes" id="UP000794436"/>
    </source>
</evidence>
<protein>
    <recommendedName>
        <fullName evidence="2">WW domain-containing protein</fullName>
    </recommendedName>
</protein>
<dbReference type="InterPro" id="IPR033337">
    <property type="entry name" value="TORTIFOLIA1/SINE1-2"/>
</dbReference>
<dbReference type="Gene3D" id="2.20.70.10">
    <property type="match status" value="2"/>
</dbReference>
<dbReference type="Pfam" id="PF00397">
    <property type="entry name" value="WW"/>
    <property type="match status" value="2"/>
</dbReference>
<feature type="compositionally biased region" description="Low complexity" evidence="1">
    <location>
        <begin position="265"/>
        <end position="274"/>
    </location>
</feature>
<keyword evidence="4" id="KW-1185">Reference proteome</keyword>
<evidence type="ECO:0000259" key="2">
    <source>
        <dbReference type="PROSITE" id="PS50020"/>
    </source>
</evidence>
<dbReference type="PANTHER" id="PTHR31355:SF7">
    <property type="entry name" value="MICROTUBULE-ASSOCIATED PROTEIN TORTIFOLIA1"/>
    <property type="match status" value="1"/>
</dbReference>
<dbReference type="InterPro" id="IPR001202">
    <property type="entry name" value="WW_dom"/>
</dbReference>
<feature type="compositionally biased region" description="Basic and acidic residues" evidence="1">
    <location>
        <begin position="772"/>
        <end position="788"/>
    </location>
</feature>
<comment type="caution">
    <text evidence="3">The sequence shown here is derived from an EMBL/GenBank/DDBJ whole genome shotgun (WGS) entry which is preliminary data.</text>
</comment>
<dbReference type="AlphaFoldDB" id="A0A8K1CL41"/>
<dbReference type="InterPro" id="IPR011989">
    <property type="entry name" value="ARM-like"/>
</dbReference>
<proteinExistence type="predicted"/>
<gene>
    <name evidence="3" type="ORF">Poli38472_009120</name>
</gene>
<feature type="compositionally biased region" description="Polar residues" evidence="1">
    <location>
        <begin position="801"/>
        <end position="812"/>
    </location>
</feature>
<feature type="compositionally biased region" description="Acidic residues" evidence="1">
    <location>
        <begin position="166"/>
        <end position="178"/>
    </location>
</feature>
<sequence length="960" mass="106309">MPPKTERVKQEVEAQKARAAALLYLSKTGSGPSQKEIAQQQQQRAQWTNATSQAIQARLAKHLPSATNSSLGPTRDNTLQAMAEHRAKQMLAGQYSAVTSAYEAASQEYYGGGLGSSTVVSTSTTLPDGWKEVADPTSGETYYWNETTNETTWEKPVATKSKTESNEEEDDEPLEDGWEAVKDPTSGSTYYWNRETDATTWDRPVKKTVSLEQARAAKSKLDEVLKFCGPAKPSTKQSEAKTESAAAKDASRKRARSDEAKESNDSSSSDAALSGKRPGSVKKQKQQRKTKESLSQKLGELSDWIGKLEDRDTHQQAFTSLLQAISQLPSALVSELYTRIEKNKHPTRSATRRMLVLLLTALCKYHASSMARLLPRAMNYVSLRLRDKEAQVTDACVILCSAIVLYVLPSANVTKDGSFSPVKGKTPATDGVDDTEKSFHTLVQPLLREANAVGEHATRCICGIIRPVEFDGVTLPSPDVLRVHCQRLLPFLQNFVPSLVTKMNESTQYVNFSPIFLMLQATVQIARDAQRWCQMQTLDDVLLPHLGGMIDAVEDVFREAPRDDWLLRKRGVELLTLLLEEFAIGETATAEGRAFFGARLEQLRSLVLEARHDPVSSVREAALPAVFLFDKLAKYFPRSANDASDTANPFKRVYSSSRSERMEFTRSSMTIIGGAGGRNNHAEINAPANNQSAQVEEKEDDNEFEHAIGDESAPVPEPDEDSDQEPRVAVPRLSLHNIKAAQVKEEEKQVKQARPRRSRLSIPRIARPKTSPPKESHVFSPPDEHSDPFVEEEPVGDESIPSDTVADSQTMDEASPPDIYQEENADKSELSVMETALMAVKDGEVDLALRLCFVEDDITLLTRVLSRIGRPCMSKLSAMSCTALCAAFLELLVIHPANPSDYDDVWLVLPWLADLARSQKQIDEMDPRVLRALEQRLHALSVEPTKLGLLSADVLTRMGF</sequence>
<dbReference type="InterPro" id="IPR016024">
    <property type="entry name" value="ARM-type_fold"/>
</dbReference>
<dbReference type="GO" id="GO:0005874">
    <property type="term" value="C:microtubule"/>
    <property type="evidence" value="ECO:0007669"/>
    <property type="project" value="InterPro"/>
</dbReference>
<organism evidence="3 4">
    <name type="scientific">Pythium oligandrum</name>
    <name type="common">Mycoparasitic fungus</name>
    <dbReference type="NCBI Taxonomy" id="41045"/>
    <lineage>
        <taxon>Eukaryota</taxon>
        <taxon>Sar</taxon>
        <taxon>Stramenopiles</taxon>
        <taxon>Oomycota</taxon>
        <taxon>Peronosporomycetes</taxon>
        <taxon>Pythiales</taxon>
        <taxon>Pythiaceae</taxon>
        <taxon>Pythium</taxon>
    </lineage>
</organism>
<dbReference type="Proteomes" id="UP000794436">
    <property type="component" value="Unassembled WGS sequence"/>
</dbReference>
<accession>A0A8K1CL41</accession>
<feature type="domain" description="WW" evidence="2">
    <location>
        <begin position="172"/>
        <end position="206"/>
    </location>
</feature>
<dbReference type="SUPFAM" id="SSF48371">
    <property type="entry name" value="ARM repeat"/>
    <property type="match status" value="1"/>
</dbReference>
<feature type="region of interest" description="Disordered" evidence="1">
    <location>
        <begin position="153"/>
        <end position="191"/>
    </location>
</feature>
<dbReference type="EMBL" id="SPLM01000038">
    <property type="protein sequence ID" value="TMW64953.1"/>
    <property type="molecule type" value="Genomic_DNA"/>
</dbReference>
<feature type="compositionally biased region" description="Basic residues" evidence="1">
    <location>
        <begin position="279"/>
        <end position="288"/>
    </location>
</feature>
<reference evidence="3" key="1">
    <citation type="submission" date="2019-03" db="EMBL/GenBank/DDBJ databases">
        <title>Long read genome sequence of the mycoparasitic Pythium oligandrum ATCC 38472 isolated from sugarbeet rhizosphere.</title>
        <authorList>
            <person name="Gaulin E."/>
        </authorList>
    </citation>
    <scope>NUCLEOTIDE SEQUENCE</scope>
    <source>
        <strain evidence="3">ATCC 38472_TT</strain>
    </source>
</reference>
<dbReference type="PROSITE" id="PS01159">
    <property type="entry name" value="WW_DOMAIN_1"/>
    <property type="match status" value="2"/>
</dbReference>
<feature type="region of interest" description="Disordered" evidence="1">
    <location>
        <begin position="229"/>
        <end position="295"/>
    </location>
</feature>
<dbReference type="SUPFAM" id="SSF51045">
    <property type="entry name" value="WW domain"/>
    <property type="match status" value="2"/>
</dbReference>
<dbReference type="InterPro" id="IPR057600">
    <property type="entry name" value="TORTIFOLIA1/SINE1-2_N"/>
</dbReference>
<dbReference type="CDD" id="cd00201">
    <property type="entry name" value="WW"/>
    <property type="match status" value="2"/>
</dbReference>
<evidence type="ECO:0000256" key="1">
    <source>
        <dbReference type="SAM" id="MobiDB-lite"/>
    </source>
</evidence>
<dbReference type="Pfam" id="PF24714">
    <property type="entry name" value="TOR1L1_N"/>
    <property type="match status" value="1"/>
</dbReference>